<dbReference type="Proteomes" id="UP001281614">
    <property type="component" value="Unassembled WGS sequence"/>
</dbReference>
<keyword evidence="4" id="KW-1185">Reference proteome</keyword>
<comment type="caution">
    <text evidence="3">The sequence shown here is derived from an EMBL/GenBank/DDBJ whole genome shotgun (WGS) entry which is preliminary data.</text>
</comment>
<dbReference type="EMBL" id="VYYT01000883">
    <property type="protein sequence ID" value="KAK2728323.1"/>
    <property type="molecule type" value="Genomic_DNA"/>
</dbReference>
<name>A0AAD9XXG5_COLKA</name>
<dbReference type="InterPro" id="IPR036477">
    <property type="entry name" value="Formyl_transf_N_sf"/>
</dbReference>
<sequence length="438" mass="48971">MWLVVRSAALTRASGLLRRPTCRHYSAAAATSKSDPLRILFCGSDEFSCAALNALNAEKKRNPGLIESLDVVVRPGKLTGRGMKQIREVPLKSLAEQLKLPIHVRDTFTGWKPHNDINLIIAVSFGLFVPPRLLNLAKYGGLNVHPSALPEFRGPAPLHHTLLRRCTHTAVSLQTLHHKTFDHGTILSQTSPPDIPIPKDCTLQGLHDIVTPLAANMLVDGLRQGLHVPPLKDVGWKPNKEELDALWNAPKLTKRHSQVNWSEWNADDIVLRQRVLGSLWSMALVDREGNKSMRLILENVESVKRPANVERWVQTYFGRKKYWFQRSGEPNEEKTIEENRNLGIRVVDWLWHPNHIYTGVIGVKNGNKARLAYFEEKDGSILIPVPKGGCLRVPTIKVEGSTSKPAAKAVSSFGFIEKYVDNSKGMITAVILSTFFGF</sequence>
<accession>A0AAD9XXG5</accession>
<dbReference type="GO" id="GO:0005739">
    <property type="term" value="C:mitochondrion"/>
    <property type="evidence" value="ECO:0007669"/>
    <property type="project" value="TreeGrafter"/>
</dbReference>
<dbReference type="CDD" id="cd08646">
    <property type="entry name" value="FMT_core_Met-tRNA-FMT_N"/>
    <property type="match status" value="1"/>
</dbReference>
<evidence type="ECO:0000313" key="4">
    <source>
        <dbReference type="Proteomes" id="UP001281614"/>
    </source>
</evidence>
<dbReference type="Gene3D" id="3.40.50.12230">
    <property type="match status" value="1"/>
</dbReference>
<dbReference type="PANTHER" id="PTHR11138">
    <property type="entry name" value="METHIONYL-TRNA FORMYLTRANSFERASE"/>
    <property type="match status" value="1"/>
</dbReference>
<protein>
    <recommendedName>
        <fullName evidence="1">methionyl-tRNA formyltransferase</fullName>
        <ecNumber evidence="1">2.1.2.9</ecNumber>
    </recommendedName>
</protein>
<dbReference type="SUPFAM" id="SSF53328">
    <property type="entry name" value="Formyltransferase"/>
    <property type="match status" value="1"/>
</dbReference>
<evidence type="ECO:0000313" key="3">
    <source>
        <dbReference type="EMBL" id="KAK2728323.1"/>
    </source>
</evidence>
<dbReference type="GO" id="GO:0004479">
    <property type="term" value="F:methionyl-tRNA formyltransferase activity"/>
    <property type="evidence" value="ECO:0007669"/>
    <property type="project" value="UniProtKB-EC"/>
</dbReference>
<dbReference type="PANTHER" id="PTHR11138:SF5">
    <property type="entry name" value="METHIONYL-TRNA FORMYLTRANSFERASE, MITOCHONDRIAL"/>
    <property type="match status" value="1"/>
</dbReference>
<proteinExistence type="predicted"/>
<dbReference type="InterPro" id="IPR041711">
    <property type="entry name" value="Met-tRNA-FMT_N"/>
</dbReference>
<dbReference type="Pfam" id="PF00551">
    <property type="entry name" value="Formyl_trans_N"/>
    <property type="match status" value="1"/>
</dbReference>
<organism evidence="3 4">
    <name type="scientific">Colletotrichum kahawae</name>
    <name type="common">Coffee berry disease fungus</name>
    <dbReference type="NCBI Taxonomy" id="34407"/>
    <lineage>
        <taxon>Eukaryota</taxon>
        <taxon>Fungi</taxon>
        <taxon>Dikarya</taxon>
        <taxon>Ascomycota</taxon>
        <taxon>Pezizomycotina</taxon>
        <taxon>Sordariomycetes</taxon>
        <taxon>Hypocreomycetidae</taxon>
        <taxon>Glomerellales</taxon>
        <taxon>Glomerellaceae</taxon>
        <taxon>Colletotrichum</taxon>
        <taxon>Colletotrichum gloeosporioides species complex</taxon>
    </lineage>
</organism>
<dbReference type="InterPro" id="IPR002376">
    <property type="entry name" value="Formyl_transf_N"/>
</dbReference>
<dbReference type="EC" id="2.1.2.9" evidence="1"/>
<evidence type="ECO:0000256" key="1">
    <source>
        <dbReference type="ARBA" id="ARBA00012261"/>
    </source>
</evidence>
<gene>
    <name evidence="3" type="ORF">CKAH01_11120</name>
</gene>
<feature type="domain" description="Formyl transferase N-terminal" evidence="2">
    <location>
        <begin position="38"/>
        <end position="208"/>
    </location>
</feature>
<evidence type="ECO:0000259" key="2">
    <source>
        <dbReference type="Pfam" id="PF00551"/>
    </source>
</evidence>
<dbReference type="AlphaFoldDB" id="A0AAD9XXG5"/>
<reference evidence="3" key="1">
    <citation type="submission" date="2023-02" db="EMBL/GenBank/DDBJ databases">
        <title>Colletotrichum kahawae CIFC_Que2 genome sequencing and assembly.</title>
        <authorList>
            <person name="Baroncelli R."/>
        </authorList>
    </citation>
    <scope>NUCLEOTIDE SEQUENCE</scope>
    <source>
        <strain evidence="3">CIFC_Que2</strain>
    </source>
</reference>